<dbReference type="InterPro" id="IPR052345">
    <property type="entry name" value="Rad_response_metalloprotease"/>
</dbReference>
<dbReference type="PROSITE" id="PS50943">
    <property type="entry name" value="HTH_CROC1"/>
    <property type="match status" value="1"/>
</dbReference>
<dbReference type="InterPro" id="IPR001387">
    <property type="entry name" value="Cro/C1-type_HTH"/>
</dbReference>
<dbReference type="Pfam" id="PF06114">
    <property type="entry name" value="Peptidase_M78"/>
    <property type="match status" value="1"/>
</dbReference>
<sequence length="350" mass="40159">MLEESRHYIATPPGATIKEQIVDRGMTQKEFAIRMGMSEKHISKLINGDVHLTPDVAERLELVLGIPASFWNKLEAIYQEKLVKVRRDTELEQEESVAKRYPYKDICRWLGHEPSRKKGQEVIDLCRFFEVSRLQVLENQALTPIACRKMGDTEKSHYILLSLAQLAKRQARDMDVAAFSKEKMKKVITEIRRLTAKISLDFKEQLIHVFEGCGVALVFLPEVRGSFLHGITFEGENHKVVLGIGLRGKDADRFWFSLFHEIAHILLGHIYQEKGISEEDEASANAMAADLLIPRESIRKFYNERLFSIEKIKKFADEQGIGAGIVIGRLQHDGMIPFHMYNQYKSKYGV</sequence>
<reference evidence="3 4" key="1">
    <citation type="submission" date="2016-10" db="EMBL/GenBank/DDBJ databases">
        <authorList>
            <person name="Varghese N."/>
            <person name="Submissions S."/>
        </authorList>
    </citation>
    <scope>NUCLEOTIDE SEQUENCE [LARGE SCALE GENOMIC DNA]</scope>
    <source>
        <strain evidence="3 4">WCC6</strain>
    </source>
</reference>
<gene>
    <name evidence="3" type="ORF">SAMN05216495_1038</name>
</gene>
<feature type="domain" description="HTH cro/C1-type" evidence="2">
    <location>
        <begin position="17"/>
        <end position="71"/>
    </location>
</feature>
<protein>
    <submittedName>
        <fullName evidence="3">HTH-type transcriptional regulator / antitoxin HigA</fullName>
    </submittedName>
</protein>
<name>A0A1H2URW3_ACIFE</name>
<accession>A0A1H2URW3</accession>
<dbReference type="InterPro" id="IPR010982">
    <property type="entry name" value="Lambda_DNA-bd_dom_sf"/>
</dbReference>
<evidence type="ECO:0000259" key="2">
    <source>
        <dbReference type="PROSITE" id="PS50943"/>
    </source>
</evidence>
<evidence type="ECO:0000256" key="1">
    <source>
        <dbReference type="ARBA" id="ARBA00007227"/>
    </source>
</evidence>
<dbReference type="PANTHER" id="PTHR43236">
    <property type="entry name" value="ANTITOXIN HIGA1"/>
    <property type="match status" value="1"/>
</dbReference>
<dbReference type="Pfam" id="PF01381">
    <property type="entry name" value="HTH_3"/>
    <property type="match status" value="1"/>
</dbReference>
<dbReference type="PANTHER" id="PTHR43236:SF1">
    <property type="entry name" value="BLL7220 PROTEIN"/>
    <property type="match status" value="1"/>
</dbReference>
<dbReference type="Proteomes" id="UP000182379">
    <property type="component" value="Unassembled WGS sequence"/>
</dbReference>
<dbReference type="AlphaFoldDB" id="A0A1H2URW3"/>
<dbReference type="Gene3D" id="1.10.10.2910">
    <property type="match status" value="1"/>
</dbReference>
<dbReference type="GO" id="GO:0003677">
    <property type="term" value="F:DNA binding"/>
    <property type="evidence" value="ECO:0007669"/>
    <property type="project" value="InterPro"/>
</dbReference>
<evidence type="ECO:0000313" key="4">
    <source>
        <dbReference type="Proteomes" id="UP000182379"/>
    </source>
</evidence>
<dbReference type="EMBL" id="FNOP01000003">
    <property type="protein sequence ID" value="SDW58857.1"/>
    <property type="molecule type" value="Genomic_DNA"/>
</dbReference>
<organism evidence="3 4">
    <name type="scientific">Acidaminococcus fermentans</name>
    <dbReference type="NCBI Taxonomy" id="905"/>
    <lineage>
        <taxon>Bacteria</taxon>
        <taxon>Bacillati</taxon>
        <taxon>Bacillota</taxon>
        <taxon>Negativicutes</taxon>
        <taxon>Acidaminococcales</taxon>
        <taxon>Acidaminococcaceae</taxon>
        <taxon>Acidaminococcus</taxon>
    </lineage>
</organism>
<dbReference type="Gene3D" id="1.10.260.40">
    <property type="entry name" value="lambda repressor-like DNA-binding domains"/>
    <property type="match status" value="1"/>
</dbReference>
<dbReference type="SUPFAM" id="SSF47413">
    <property type="entry name" value="lambda repressor-like DNA-binding domains"/>
    <property type="match status" value="1"/>
</dbReference>
<dbReference type="SMART" id="SM00530">
    <property type="entry name" value="HTH_XRE"/>
    <property type="match status" value="1"/>
</dbReference>
<comment type="caution">
    <text evidence="3">The sequence shown here is derived from an EMBL/GenBank/DDBJ whole genome shotgun (WGS) entry which is preliminary data.</text>
</comment>
<dbReference type="InterPro" id="IPR010359">
    <property type="entry name" value="IrrE_HExxH"/>
</dbReference>
<dbReference type="RefSeq" id="WP_074704638.1">
    <property type="nucleotide sequence ID" value="NZ_FNOP01000003.1"/>
</dbReference>
<comment type="similarity">
    <text evidence="1">Belongs to the short-chain fatty acyl-CoA assimilation regulator (ScfR) family.</text>
</comment>
<evidence type="ECO:0000313" key="3">
    <source>
        <dbReference type="EMBL" id="SDW58857.1"/>
    </source>
</evidence>
<dbReference type="CDD" id="cd00093">
    <property type="entry name" value="HTH_XRE"/>
    <property type="match status" value="1"/>
</dbReference>
<proteinExistence type="inferred from homology"/>